<evidence type="ECO:0000313" key="3">
    <source>
        <dbReference type="Proteomes" id="UP001279410"/>
    </source>
</evidence>
<protein>
    <submittedName>
        <fullName evidence="2">C3a anaphylatoxin chemotactic receptor-like protein</fullName>
    </submittedName>
</protein>
<keyword evidence="1" id="KW-0472">Membrane</keyword>
<dbReference type="Proteomes" id="UP001279410">
    <property type="component" value="Unassembled WGS sequence"/>
</dbReference>
<dbReference type="EMBL" id="BRZM01000063">
    <property type="protein sequence ID" value="GLD63521.1"/>
    <property type="molecule type" value="Genomic_DNA"/>
</dbReference>
<gene>
    <name evidence="2" type="ORF">AKAME5_001513300</name>
</gene>
<keyword evidence="3" id="KW-1185">Reference proteome</keyword>
<reference evidence="2" key="1">
    <citation type="submission" date="2022-08" db="EMBL/GenBank/DDBJ databases">
        <title>Genome sequencing of akame (Lates japonicus).</title>
        <authorList>
            <person name="Hashiguchi Y."/>
            <person name="Takahashi H."/>
        </authorList>
    </citation>
    <scope>NUCLEOTIDE SEQUENCE</scope>
    <source>
        <strain evidence="2">Kochi</strain>
    </source>
</reference>
<evidence type="ECO:0000313" key="2">
    <source>
        <dbReference type="EMBL" id="GLD63521.1"/>
    </source>
</evidence>
<feature type="transmembrane region" description="Helical" evidence="1">
    <location>
        <begin position="15"/>
        <end position="33"/>
    </location>
</feature>
<keyword evidence="1" id="KW-0812">Transmembrane</keyword>
<keyword evidence="2" id="KW-0675">Receptor</keyword>
<evidence type="ECO:0000256" key="1">
    <source>
        <dbReference type="SAM" id="Phobius"/>
    </source>
</evidence>
<proteinExistence type="predicted"/>
<accession>A0AAD3N0Q6</accession>
<sequence>MTNDSAWLVEARRHLPMVSVVLYSVIFIVGTLGNDSFPPEQTHSSPSRLLLLISSQRPSLNQLLSSRWSSRPLLLIPSQCPSRHQLISCPTFSITLVPSLQWGPILTVIFLWGPTFIVVTLLPSLLGCPTLAVTFQPASSRDQPSLLSSVGVPLSLLPPGSASYGDPPSRLASFP</sequence>
<organism evidence="2 3">
    <name type="scientific">Lates japonicus</name>
    <name type="common">Japanese lates</name>
    <dbReference type="NCBI Taxonomy" id="270547"/>
    <lineage>
        <taxon>Eukaryota</taxon>
        <taxon>Metazoa</taxon>
        <taxon>Chordata</taxon>
        <taxon>Craniata</taxon>
        <taxon>Vertebrata</taxon>
        <taxon>Euteleostomi</taxon>
        <taxon>Actinopterygii</taxon>
        <taxon>Neopterygii</taxon>
        <taxon>Teleostei</taxon>
        <taxon>Neoteleostei</taxon>
        <taxon>Acanthomorphata</taxon>
        <taxon>Carangaria</taxon>
        <taxon>Carangaria incertae sedis</taxon>
        <taxon>Centropomidae</taxon>
        <taxon>Lates</taxon>
    </lineage>
</organism>
<name>A0AAD3N0Q6_LATJO</name>
<feature type="transmembrane region" description="Helical" evidence="1">
    <location>
        <begin position="102"/>
        <end position="122"/>
    </location>
</feature>
<dbReference type="AlphaFoldDB" id="A0AAD3N0Q6"/>
<keyword evidence="1" id="KW-1133">Transmembrane helix</keyword>
<comment type="caution">
    <text evidence="2">The sequence shown here is derived from an EMBL/GenBank/DDBJ whole genome shotgun (WGS) entry which is preliminary data.</text>
</comment>